<feature type="region of interest" description="Disordered" evidence="2">
    <location>
        <begin position="467"/>
        <end position="505"/>
    </location>
</feature>
<evidence type="ECO:0000313" key="4">
    <source>
        <dbReference type="EMBL" id="OCL14670.1"/>
    </source>
</evidence>
<dbReference type="PANTHER" id="PTHR10758:SF1">
    <property type="entry name" value="COP9 SIGNALOSOME COMPLEX SUBUNIT 3"/>
    <property type="match status" value="1"/>
</dbReference>
<dbReference type="InterPro" id="IPR055089">
    <property type="entry name" value="COP9_N"/>
</dbReference>
<reference evidence="4 5" key="1">
    <citation type="journal article" date="2016" name="Nat. Commun.">
        <title>Ectomycorrhizal ecology is imprinted in the genome of the dominant symbiotic fungus Cenococcum geophilum.</title>
        <authorList>
            <consortium name="DOE Joint Genome Institute"/>
            <person name="Peter M."/>
            <person name="Kohler A."/>
            <person name="Ohm R.A."/>
            <person name="Kuo A."/>
            <person name="Krutzmann J."/>
            <person name="Morin E."/>
            <person name="Arend M."/>
            <person name="Barry K.W."/>
            <person name="Binder M."/>
            <person name="Choi C."/>
            <person name="Clum A."/>
            <person name="Copeland A."/>
            <person name="Grisel N."/>
            <person name="Haridas S."/>
            <person name="Kipfer T."/>
            <person name="LaButti K."/>
            <person name="Lindquist E."/>
            <person name="Lipzen A."/>
            <person name="Maire R."/>
            <person name="Meier B."/>
            <person name="Mihaltcheva S."/>
            <person name="Molinier V."/>
            <person name="Murat C."/>
            <person name="Poggeler S."/>
            <person name="Quandt C.A."/>
            <person name="Sperisen C."/>
            <person name="Tritt A."/>
            <person name="Tisserant E."/>
            <person name="Crous P.W."/>
            <person name="Henrissat B."/>
            <person name="Nehls U."/>
            <person name="Egli S."/>
            <person name="Spatafora J.W."/>
            <person name="Grigoriev I.V."/>
            <person name="Martin F.M."/>
        </authorList>
    </citation>
    <scope>NUCLEOTIDE SEQUENCE [LARGE SCALE GENOMIC DNA]</scope>
    <source>
        <strain evidence="4 5">CBS 207.34</strain>
    </source>
</reference>
<gene>
    <name evidence="4" type="ORF">AOQ84DRAFT_308490</name>
</gene>
<proteinExistence type="predicted"/>
<evidence type="ECO:0000256" key="2">
    <source>
        <dbReference type="SAM" id="MobiDB-lite"/>
    </source>
</evidence>
<evidence type="ECO:0000313" key="5">
    <source>
        <dbReference type="Proteomes" id="UP000250140"/>
    </source>
</evidence>
<keyword evidence="1" id="KW-0963">Cytoplasm</keyword>
<dbReference type="Pfam" id="PF22788">
    <property type="entry name" value="COP9_hel_rpt"/>
    <property type="match status" value="1"/>
</dbReference>
<dbReference type="InterPro" id="IPR050756">
    <property type="entry name" value="CSN3"/>
</dbReference>
<sequence length="505" mass="56794">MADLLSILFSFQPDAPELKSNLEYDRQVRNFLSTLAQVPPNAFIKGADTGQDLLEILNPTVNTIAYLYALLYRIQSYGDHPKSIKSIPDGFRPQGPLWRKLVEFLETFDPVQVRYVGGDWRRVVEYAERVARVVGMPGVAIAPIRSAMIRLDPSTGTFTSTHLLFIRLCLEARAYVAALPILDNYIHSLPSHIPRAVQEQESSLPCADLTNSSDYVTTRSGHTEKITISDVQEYYLLGAMAYLGVRKYKQALHFLEHILVSPAANIASGFMLEAYKKWILVTYLVDGAVLAIPRTANPSAIKQVRAASKAYEALADAFKNMEHRKLHAQVDVGAPIWAEDGNHGLVKELVDHSQRVYVSNLQRTYSAIPVLDVANMLNQTPDQAEAYLQSLIDGRYLNARIGRIASPTEVAVLRFFPDLTQGPLAKTEKQQYIELMEQTERTNLLAEQVKAADYRLSLTKEYLEHLRRQNRKSTPNNAGGEAMDMTWDDGVDQEEDIMADDEPRR</sequence>
<evidence type="ECO:0000259" key="3">
    <source>
        <dbReference type="Pfam" id="PF22788"/>
    </source>
</evidence>
<name>A0A8E2FD64_9PEZI</name>
<protein>
    <recommendedName>
        <fullName evidence="3">COP9 signalosome complex subunit 3 N-terminal helical repeats domain-containing protein</fullName>
    </recommendedName>
</protein>
<feature type="compositionally biased region" description="Acidic residues" evidence="2">
    <location>
        <begin position="486"/>
        <end position="505"/>
    </location>
</feature>
<dbReference type="OrthoDB" id="29061at2759"/>
<dbReference type="Proteomes" id="UP000250140">
    <property type="component" value="Unassembled WGS sequence"/>
</dbReference>
<keyword evidence="5" id="KW-1185">Reference proteome</keyword>
<dbReference type="GO" id="GO:0008180">
    <property type="term" value="C:COP9 signalosome"/>
    <property type="evidence" value="ECO:0007669"/>
    <property type="project" value="TreeGrafter"/>
</dbReference>
<accession>A0A8E2FD64</accession>
<dbReference type="GO" id="GO:0006511">
    <property type="term" value="P:ubiquitin-dependent protein catabolic process"/>
    <property type="evidence" value="ECO:0007669"/>
    <property type="project" value="TreeGrafter"/>
</dbReference>
<organism evidence="4 5">
    <name type="scientific">Glonium stellatum</name>
    <dbReference type="NCBI Taxonomy" id="574774"/>
    <lineage>
        <taxon>Eukaryota</taxon>
        <taxon>Fungi</taxon>
        <taxon>Dikarya</taxon>
        <taxon>Ascomycota</taxon>
        <taxon>Pezizomycotina</taxon>
        <taxon>Dothideomycetes</taxon>
        <taxon>Pleosporomycetidae</taxon>
        <taxon>Gloniales</taxon>
        <taxon>Gloniaceae</taxon>
        <taxon>Glonium</taxon>
    </lineage>
</organism>
<evidence type="ECO:0000256" key="1">
    <source>
        <dbReference type="ARBA" id="ARBA00022490"/>
    </source>
</evidence>
<dbReference type="EMBL" id="KV748548">
    <property type="protein sequence ID" value="OCL14670.1"/>
    <property type="molecule type" value="Genomic_DNA"/>
</dbReference>
<dbReference type="AlphaFoldDB" id="A0A8E2FD64"/>
<dbReference type="PANTHER" id="PTHR10758">
    <property type="entry name" value="26S PROTEASOME NON-ATPASE REGULATORY SUBUNIT 3/COP9 SIGNALOSOME COMPLEX SUBUNIT 3"/>
    <property type="match status" value="1"/>
</dbReference>
<feature type="domain" description="COP9 signalosome complex subunit 3 N-terminal helical repeats" evidence="3">
    <location>
        <begin position="49"/>
        <end position="296"/>
    </location>
</feature>